<dbReference type="Proteomes" id="UP001150238">
    <property type="component" value="Unassembled WGS sequence"/>
</dbReference>
<dbReference type="EMBL" id="JANVFS010000003">
    <property type="protein sequence ID" value="KAJ4493605.1"/>
    <property type="molecule type" value="Genomic_DNA"/>
</dbReference>
<organism evidence="1 2">
    <name type="scientific">Lentinula lateritia</name>
    <dbReference type="NCBI Taxonomy" id="40482"/>
    <lineage>
        <taxon>Eukaryota</taxon>
        <taxon>Fungi</taxon>
        <taxon>Dikarya</taxon>
        <taxon>Basidiomycota</taxon>
        <taxon>Agaricomycotina</taxon>
        <taxon>Agaricomycetes</taxon>
        <taxon>Agaricomycetidae</taxon>
        <taxon>Agaricales</taxon>
        <taxon>Marasmiineae</taxon>
        <taxon>Omphalotaceae</taxon>
        <taxon>Lentinula</taxon>
    </lineage>
</organism>
<reference evidence="1" key="1">
    <citation type="submission" date="2022-08" db="EMBL/GenBank/DDBJ databases">
        <authorList>
            <consortium name="DOE Joint Genome Institute"/>
            <person name="Min B."/>
            <person name="Riley R."/>
            <person name="Sierra-Patev S."/>
            <person name="Naranjo-Ortiz M."/>
            <person name="Looney B."/>
            <person name="Konkel Z."/>
            <person name="Slot J.C."/>
            <person name="Sakamoto Y."/>
            <person name="Steenwyk J.L."/>
            <person name="Rokas A."/>
            <person name="Carro J."/>
            <person name="Camarero S."/>
            <person name="Ferreira P."/>
            <person name="Molpeceres G."/>
            <person name="Ruiz-Duenas F.J."/>
            <person name="Serrano A."/>
            <person name="Henrissat B."/>
            <person name="Drula E."/>
            <person name="Hughes K.W."/>
            <person name="Mata J.L."/>
            <person name="Ishikawa N.K."/>
            <person name="Vargas-Isla R."/>
            <person name="Ushijima S."/>
            <person name="Smith C.A."/>
            <person name="Ahrendt S."/>
            <person name="Andreopoulos W."/>
            <person name="He G."/>
            <person name="Labutti K."/>
            <person name="Lipzen A."/>
            <person name="Ng V."/>
            <person name="Sandor L."/>
            <person name="Barry K."/>
            <person name="Martinez A.T."/>
            <person name="Xiao Y."/>
            <person name="Gibbons J.G."/>
            <person name="Terashima K."/>
            <person name="Hibbett D.S."/>
            <person name="Grigoriev I.V."/>
        </authorList>
    </citation>
    <scope>NUCLEOTIDE SEQUENCE</scope>
    <source>
        <strain evidence="1">Sp2 HRB7682 ss15</strain>
    </source>
</reference>
<dbReference type="AlphaFoldDB" id="A0A9W9AYM4"/>
<proteinExistence type="predicted"/>
<name>A0A9W9AYM4_9AGAR</name>
<evidence type="ECO:0000313" key="2">
    <source>
        <dbReference type="Proteomes" id="UP001150238"/>
    </source>
</evidence>
<gene>
    <name evidence="1" type="ORF">C8J55DRAFT_555037</name>
</gene>
<reference evidence="1" key="2">
    <citation type="journal article" date="2023" name="Proc. Natl. Acad. Sci. U.S.A.">
        <title>A global phylogenomic analysis of the shiitake genus Lentinula.</title>
        <authorList>
            <person name="Sierra-Patev S."/>
            <person name="Min B."/>
            <person name="Naranjo-Ortiz M."/>
            <person name="Looney B."/>
            <person name="Konkel Z."/>
            <person name="Slot J.C."/>
            <person name="Sakamoto Y."/>
            <person name="Steenwyk J.L."/>
            <person name="Rokas A."/>
            <person name="Carro J."/>
            <person name="Camarero S."/>
            <person name="Ferreira P."/>
            <person name="Molpeceres G."/>
            <person name="Ruiz-Duenas F.J."/>
            <person name="Serrano A."/>
            <person name="Henrissat B."/>
            <person name="Drula E."/>
            <person name="Hughes K.W."/>
            <person name="Mata J.L."/>
            <person name="Ishikawa N.K."/>
            <person name="Vargas-Isla R."/>
            <person name="Ushijima S."/>
            <person name="Smith C.A."/>
            <person name="Donoghue J."/>
            <person name="Ahrendt S."/>
            <person name="Andreopoulos W."/>
            <person name="He G."/>
            <person name="LaButti K."/>
            <person name="Lipzen A."/>
            <person name="Ng V."/>
            <person name="Riley R."/>
            <person name="Sandor L."/>
            <person name="Barry K."/>
            <person name="Martinez A.T."/>
            <person name="Xiao Y."/>
            <person name="Gibbons J.G."/>
            <person name="Terashima K."/>
            <person name="Grigoriev I.V."/>
            <person name="Hibbett D."/>
        </authorList>
    </citation>
    <scope>NUCLEOTIDE SEQUENCE</scope>
    <source>
        <strain evidence="1">Sp2 HRB7682 ss15</strain>
    </source>
</reference>
<comment type="caution">
    <text evidence="1">The sequence shown here is derived from an EMBL/GenBank/DDBJ whole genome shotgun (WGS) entry which is preliminary data.</text>
</comment>
<accession>A0A9W9AYM4</accession>
<evidence type="ECO:0008006" key="3">
    <source>
        <dbReference type="Google" id="ProtNLM"/>
    </source>
</evidence>
<protein>
    <recommendedName>
        <fullName evidence="3">BTB domain-containing protein</fullName>
    </recommendedName>
</protein>
<evidence type="ECO:0000313" key="1">
    <source>
        <dbReference type="EMBL" id="KAJ4493605.1"/>
    </source>
</evidence>
<sequence length="262" mass="29349">MYDIIANNRQGMGVKRTIFTSKIRYSKYLSRTTCCLATSFNLSTIQNLLDNRDLSPVNMPPKCGASENCSLTVDVILQSSDGKQLGAHSKNLELFTDAFPVAGSTLPPHDGEVVKLTESAEILRLVLSYTHNTPPPDLSSLDLDTLLLLGEVVIKKYGMYLAGECVNKEVNLRISNSPPLKILAYKTRVSDFSLIDETARKTMNNPLEDALTILDPSVFRVWILYREKWRNSHTNVNIIKNPLPVWLTGLRDLEAQPNTLRK</sequence>